<dbReference type="Gene3D" id="2.130.10.30">
    <property type="entry name" value="Regulator of chromosome condensation 1/beta-lactamase-inhibitor protein II"/>
    <property type="match status" value="1"/>
</dbReference>
<dbReference type="PROSITE" id="PS50012">
    <property type="entry name" value="RCC1_3"/>
    <property type="match status" value="1"/>
</dbReference>
<proteinExistence type="predicted"/>
<dbReference type="EMBL" id="ASPP01015642">
    <property type="protein sequence ID" value="ETO18017.1"/>
    <property type="molecule type" value="Genomic_DNA"/>
</dbReference>
<dbReference type="InterPro" id="IPR000408">
    <property type="entry name" value="Reg_chr_condens"/>
</dbReference>
<protein>
    <submittedName>
        <fullName evidence="2">Uncharacterized protein</fullName>
    </submittedName>
</protein>
<evidence type="ECO:0000256" key="1">
    <source>
        <dbReference type="PROSITE-ProRule" id="PRU00235"/>
    </source>
</evidence>
<keyword evidence="3" id="KW-1185">Reference proteome</keyword>
<evidence type="ECO:0000313" key="3">
    <source>
        <dbReference type="Proteomes" id="UP000023152"/>
    </source>
</evidence>
<dbReference type="Proteomes" id="UP000023152">
    <property type="component" value="Unassembled WGS sequence"/>
</dbReference>
<dbReference type="Pfam" id="PF00415">
    <property type="entry name" value="RCC1"/>
    <property type="match status" value="1"/>
</dbReference>
<dbReference type="AlphaFoldDB" id="X6MX19"/>
<organism evidence="2 3">
    <name type="scientific">Reticulomyxa filosa</name>
    <dbReference type="NCBI Taxonomy" id="46433"/>
    <lineage>
        <taxon>Eukaryota</taxon>
        <taxon>Sar</taxon>
        <taxon>Rhizaria</taxon>
        <taxon>Retaria</taxon>
        <taxon>Foraminifera</taxon>
        <taxon>Monothalamids</taxon>
        <taxon>Reticulomyxidae</taxon>
        <taxon>Reticulomyxa</taxon>
    </lineage>
</organism>
<reference evidence="2 3" key="1">
    <citation type="journal article" date="2013" name="Curr. Biol.">
        <title>The Genome of the Foraminiferan Reticulomyxa filosa.</title>
        <authorList>
            <person name="Glockner G."/>
            <person name="Hulsmann N."/>
            <person name="Schleicher M."/>
            <person name="Noegel A.A."/>
            <person name="Eichinger L."/>
            <person name="Gallinger C."/>
            <person name="Pawlowski J."/>
            <person name="Sierra R."/>
            <person name="Euteneuer U."/>
            <person name="Pillet L."/>
            <person name="Moustafa A."/>
            <person name="Platzer M."/>
            <person name="Groth M."/>
            <person name="Szafranski K."/>
            <person name="Schliwa M."/>
        </authorList>
    </citation>
    <scope>NUCLEOTIDE SEQUENCE [LARGE SCALE GENOMIC DNA]</scope>
</reference>
<comment type="caution">
    <text evidence="2">The sequence shown here is derived from an EMBL/GenBank/DDBJ whole genome shotgun (WGS) entry which is preliminary data.</text>
</comment>
<evidence type="ECO:0000313" key="2">
    <source>
        <dbReference type="EMBL" id="ETO18017.1"/>
    </source>
</evidence>
<dbReference type="InterPro" id="IPR009091">
    <property type="entry name" value="RCC1/BLIP-II"/>
</dbReference>
<accession>X6MX19</accession>
<name>X6MX19_RETFI</name>
<gene>
    <name evidence="2" type="ORF">RFI_19280</name>
</gene>
<sequence length="181" mass="20398">MNSNSPSQWEIFGVGELTQKLTNTFERGIQKLDISAQTKSKTVKQLVHMEENVLLVTSDNELHWYGRNHGYFGEDCRSAHFAYPNAPYINTFFKDNGLNIDTINTSCWSQHIITSVYGSNDLYCFGSNYEGNLNLGERYSQKSMIATPTKMDFFTKLHEKCIQIATGSNITVYLAQAGGAL</sequence>
<feature type="repeat" description="RCC1" evidence="1">
    <location>
        <begin position="120"/>
        <end position="177"/>
    </location>
</feature>
<dbReference type="SUPFAM" id="SSF50985">
    <property type="entry name" value="RCC1/BLIP-II"/>
    <property type="match status" value="1"/>
</dbReference>